<protein>
    <submittedName>
        <fullName evidence="2">Uncharacterized protein</fullName>
    </submittedName>
</protein>
<gene>
    <name evidence="2" type="ORF">PCON_02559</name>
</gene>
<sequence>MLITMLIALFITIVITRLQAIWRALPHRNHRNMSLKLQLGLIIFALLLKAVLWYLKSLKLIELAKLSQLCGPHVPVPDDVDNGHGIVTALESSDFIINITGNSKKTDLPWPNLEPNTLVVQHFWHDH</sequence>
<dbReference type="Proteomes" id="UP000018144">
    <property type="component" value="Unassembled WGS sequence"/>
</dbReference>
<proteinExistence type="predicted"/>
<keyword evidence="1" id="KW-0812">Transmembrane</keyword>
<accession>U4LPI7</accession>
<evidence type="ECO:0000313" key="3">
    <source>
        <dbReference type="Proteomes" id="UP000018144"/>
    </source>
</evidence>
<evidence type="ECO:0000313" key="2">
    <source>
        <dbReference type="EMBL" id="CCX34081.1"/>
    </source>
</evidence>
<evidence type="ECO:0000256" key="1">
    <source>
        <dbReference type="SAM" id="Phobius"/>
    </source>
</evidence>
<feature type="transmembrane region" description="Helical" evidence="1">
    <location>
        <begin position="36"/>
        <end position="55"/>
    </location>
</feature>
<keyword evidence="1" id="KW-1133">Transmembrane helix</keyword>
<dbReference type="AlphaFoldDB" id="U4LPI7"/>
<dbReference type="EMBL" id="HF936296">
    <property type="protein sequence ID" value="CCX34081.1"/>
    <property type="molecule type" value="Genomic_DNA"/>
</dbReference>
<organism evidence="2 3">
    <name type="scientific">Pyronema omphalodes (strain CBS 100304)</name>
    <name type="common">Pyronema confluens</name>
    <dbReference type="NCBI Taxonomy" id="1076935"/>
    <lineage>
        <taxon>Eukaryota</taxon>
        <taxon>Fungi</taxon>
        <taxon>Dikarya</taxon>
        <taxon>Ascomycota</taxon>
        <taxon>Pezizomycotina</taxon>
        <taxon>Pezizomycetes</taxon>
        <taxon>Pezizales</taxon>
        <taxon>Pyronemataceae</taxon>
        <taxon>Pyronema</taxon>
    </lineage>
</organism>
<reference evidence="2 3" key="1">
    <citation type="journal article" date="2013" name="PLoS Genet.">
        <title>The genome and development-dependent transcriptomes of Pyronema confluens: a window into fungal evolution.</title>
        <authorList>
            <person name="Traeger S."/>
            <person name="Altegoer F."/>
            <person name="Freitag M."/>
            <person name="Gabaldon T."/>
            <person name="Kempken F."/>
            <person name="Kumar A."/>
            <person name="Marcet-Houben M."/>
            <person name="Poggeler S."/>
            <person name="Stajich J.E."/>
            <person name="Nowrousian M."/>
        </authorList>
    </citation>
    <scope>NUCLEOTIDE SEQUENCE [LARGE SCALE GENOMIC DNA]</scope>
    <source>
        <strain evidence="3">CBS 100304</strain>
        <tissue evidence="2">Vegetative mycelium</tissue>
    </source>
</reference>
<keyword evidence="3" id="KW-1185">Reference proteome</keyword>
<keyword evidence="1" id="KW-0472">Membrane</keyword>
<name>U4LPI7_PYROM</name>